<evidence type="ECO:0000256" key="1">
    <source>
        <dbReference type="ARBA" id="ARBA00010088"/>
    </source>
</evidence>
<dbReference type="PANTHER" id="PTHR43433">
    <property type="entry name" value="HYDROLASE, ALPHA/BETA FOLD FAMILY PROTEIN"/>
    <property type="match status" value="1"/>
</dbReference>
<dbReference type="GO" id="GO:0008233">
    <property type="term" value="F:peptidase activity"/>
    <property type="evidence" value="ECO:0007669"/>
    <property type="project" value="InterPro"/>
</dbReference>
<dbReference type="GO" id="GO:0006508">
    <property type="term" value="P:proteolysis"/>
    <property type="evidence" value="ECO:0007669"/>
    <property type="project" value="InterPro"/>
</dbReference>
<evidence type="ECO:0000313" key="4">
    <source>
        <dbReference type="EMBL" id="VWP01286.1"/>
    </source>
</evidence>
<dbReference type="EMBL" id="LR729252">
    <property type="protein sequence ID" value="VWP01286.1"/>
    <property type="molecule type" value="Genomic_DNA"/>
</dbReference>
<dbReference type="InterPro" id="IPR002410">
    <property type="entry name" value="Peptidase_S33"/>
</dbReference>
<dbReference type="InterPro" id="IPR000073">
    <property type="entry name" value="AB_hydrolase_1"/>
</dbReference>
<dbReference type="InterPro" id="IPR005945">
    <property type="entry name" value="Pro_imino_pep"/>
</dbReference>
<name>A0A5K1K5X0_9APHY</name>
<evidence type="ECO:0000256" key="2">
    <source>
        <dbReference type="ARBA" id="ARBA00022801"/>
    </source>
</evidence>
<dbReference type="NCBIfam" id="TIGR01250">
    <property type="entry name" value="pro_imino_pep_2"/>
    <property type="match status" value="1"/>
</dbReference>
<accession>A0A5K1K5X0</accession>
<evidence type="ECO:0000259" key="3">
    <source>
        <dbReference type="Pfam" id="PF00561"/>
    </source>
</evidence>
<dbReference type="PRINTS" id="PR00793">
    <property type="entry name" value="PROAMNOPTASE"/>
</dbReference>
<organism evidence="4">
    <name type="scientific">Ganoderma boninense</name>
    <dbReference type="NCBI Taxonomy" id="34458"/>
    <lineage>
        <taxon>Eukaryota</taxon>
        <taxon>Fungi</taxon>
        <taxon>Dikarya</taxon>
        <taxon>Basidiomycota</taxon>
        <taxon>Agaricomycotina</taxon>
        <taxon>Agaricomycetes</taxon>
        <taxon>Polyporales</taxon>
        <taxon>Polyporaceae</taxon>
        <taxon>Ganoderma</taxon>
    </lineage>
</organism>
<reference evidence="4" key="1">
    <citation type="submission" date="2019-10" db="EMBL/GenBank/DDBJ databases">
        <authorList>
            <person name="Nor Muhammad N."/>
        </authorList>
    </citation>
    <scope>NUCLEOTIDE SEQUENCE</scope>
</reference>
<dbReference type="InterPro" id="IPR050471">
    <property type="entry name" value="AB_hydrolase"/>
</dbReference>
<dbReference type="PANTHER" id="PTHR43433:SF5">
    <property type="entry name" value="AB HYDROLASE-1 DOMAIN-CONTAINING PROTEIN"/>
    <property type="match status" value="1"/>
</dbReference>
<dbReference type="AlphaFoldDB" id="A0A5K1K5X0"/>
<gene>
    <name evidence="4" type="primary">I1RU69</name>
</gene>
<proteinExistence type="inferred from homology"/>
<protein>
    <recommendedName>
        <fullName evidence="3">AB hydrolase-1 domain-containing protein</fullName>
    </recommendedName>
</protein>
<sequence>MSTKEGYIPFTHLGQTFETYFKTVGDLDNPTRPPLVVIHGGPGFTHDYLLPHTDLANQSTPVIFYDQVGNGRSSHFSKEHMPPLNIEFFVAELENLLKYFGIQDEFHIVGHSWGGMLAAEFAVRRHPKGLKRLVISNSPAAVALRVESTNDLLKKFPRSVQDAIAKGEAEDGSAWRDAIMAFYAQHGCRAQPFPEELVRTFAYAFGEKGDRTVARAGLTRHWSIVDRVHDVDVPTLVISGRYDFVQDYVTEAYAKKIPGAKWVKFGASSHMPFWEERSRHMEVVGKFLKG</sequence>
<keyword evidence="2" id="KW-0378">Hydrolase</keyword>
<feature type="domain" description="AB hydrolase-1" evidence="3">
    <location>
        <begin position="33"/>
        <end position="276"/>
    </location>
</feature>
<dbReference type="PIRSF" id="PIRSF005539">
    <property type="entry name" value="Pept_S33_TRI_F1"/>
    <property type="match status" value="1"/>
</dbReference>
<dbReference type="Pfam" id="PF00561">
    <property type="entry name" value="Abhydrolase_1"/>
    <property type="match status" value="1"/>
</dbReference>
<dbReference type="SUPFAM" id="SSF53474">
    <property type="entry name" value="alpha/beta-Hydrolases"/>
    <property type="match status" value="1"/>
</dbReference>
<comment type="similarity">
    <text evidence="1">Belongs to the peptidase S33 family.</text>
</comment>
<dbReference type="InterPro" id="IPR029058">
    <property type="entry name" value="AB_hydrolase_fold"/>
</dbReference>
<dbReference type="Gene3D" id="3.40.50.1820">
    <property type="entry name" value="alpha/beta hydrolase"/>
    <property type="match status" value="1"/>
</dbReference>